<dbReference type="RefSeq" id="XP_018323195.1">
    <property type="nucleotide sequence ID" value="XM_018467693.1"/>
</dbReference>
<keyword evidence="12" id="KW-0539">Nucleus</keyword>
<proteinExistence type="inferred from homology"/>
<evidence type="ECO:0000256" key="4">
    <source>
        <dbReference type="ARBA" id="ARBA00022448"/>
    </source>
</evidence>
<evidence type="ECO:0000256" key="9">
    <source>
        <dbReference type="ARBA" id="ARBA00023010"/>
    </source>
</evidence>
<dbReference type="GO" id="GO:0070762">
    <property type="term" value="C:nuclear pore transmembrane ring"/>
    <property type="evidence" value="ECO:0007669"/>
    <property type="project" value="TreeGrafter"/>
</dbReference>
<evidence type="ECO:0000256" key="8">
    <source>
        <dbReference type="ARBA" id="ARBA00022989"/>
    </source>
</evidence>
<dbReference type="GO" id="GO:0051028">
    <property type="term" value="P:mRNA transport"/>
    <property type="evidence" value="ECO:0007669"/>
    <property type="project" value="UniProtKB-KW"/>
</dbReference>
<comment type="similarity">
    <text evidence="3">Belongs to the NDC1 family.</text>
</comment>
<keyword evidence="5 13" id="KW-0812">Transmembrane</keyword>
<dbReference type="AlphaFoldDB" id="A0A1W4WSS4"/>
<evidence type="ECO:0000313" key="16">
    <source>
        <dbReference type="RefSeq" id="XP_018323194.1"/>
    </source>
</evidence>
<dbReference type="PANTHER" id="PTHR13269">
    <property type="entry name" value="NUCLEOPORIN NDC1"/>
    <property type="match status" value="1"/>
</dbReference>
<dbReference type="RefSeq" id="XP_018323193.1">
    <property type="nucleotide sequence ID" value="XM_018467691.2"/>
</dbReference>
<evidence type="ECO:0000313" key="17">
    <source>
        <dbReference type="RefSeq" id="XP_018323195.1"/>
    </source>
</evidence>
<protein>
    <submittedName>
        <fullName evidence="15 16">Nucleoporin Ndc1 isoform X1</fullName>
    </submittedName>
</protein>
<evidence type="ECO:0000313" key="14">
    <source>
        <dbReference type="Proteomes" id="UP000192223"/>
    </source>
</evidence>
<evidence type="ECO:0000256" key="12">
    <source>
        <dbReference type="ARBA" id="ARBA00023242"/>
    </source>
</evidence>
<feature type="transmembrane region" description="Helical" evidence="13">
    <location>
        <begin position="62"/>
        <end position="80"/>
    </location>
</feature>
<evidence type="ECO:0000256" key="6">
    <source>
        <dbReference type="ARBA" id="ARBA00022816"/>
    </source>
</evidence>
<evidence type="ECO:0000256" key="3">
    <source>
        <dbReference type="ARBA" id="ARBA00005760"/>
    </source>
</evidence>
<evidence type="ECO:0000256" key="2">
    <source>
        <dbReference type="ARBA" id="ARBA00004567"/>
    </source>
</evidence>
<comment type="subcellular location">
    <subcellularLocation>
        <location evidence="1">Nucleus membrane</location>
        <topology evidence="1">Multi-pass membrane protein</topology>
    </subcellularLocation>
    <subcellularLocation>
        <location evidence="2">Nucleus</location>
        <location evidence="2">Nuclear pore complex</location>
    </subcellularLocation>
</comment>
<dbReference type="GO" id="GO:0031965">
    <property type="term" value="C:nuclear membrane"/>
    <property type="evidence" value="ECO:0007669"/>
    <property type="project" value="UniProtKB-SubCell"/>
</dbReference>
<dbReference type="Proteomes" id="UP000192223">
    <property type="component" value="Unplaced"/>
</dbReference>
<dbReference type="InterPro" id="IPR019049">
    <property type="entry name" value="Nucleoporin_prot_Ndc1/Nup"/>
</dbReference>
<keyword evidence="8 13" id="KW-1133">Transmembrane helix</keyword>
<keyword evidence="6" id="KW-0509">mRNA transport</keyword>
<keyword evidence="9" id="KW-0811">Translocation</keyword>
<keyword evidence="10" id="KW-0906">Nuclear pore complex</keyword>
<gene>
    <name evidence="15 16 17" type="primary">LOC108735641</name>
</gene>
<sequence length="602" mass="69880">MVSASANCKGIILKKLSSAVVCSILTQIVTLCAFLFVTNINVLHPLEWFKNVLQAVSSINTWLYIFPLASIVFAQSIVNAKDYVAKPMYNVSKFRKFILHFSVHSIVLLLLHMMAGFLNIWLYLSLSGKRYSLLYYSNEKNHFCLAEENLFIILSGFWIGFFFFTSYCTREKFIQFPVLQQKKLVQFKTLLFPLFKESRRMATWPAISYFLFCFFCRSVICQTISNILNVIYEPIRLSVTSYIYVWLFTVAYYFFMNLMNLFFKLFLTEEIQFPLEESTGTSISLTVAIQYSRIPIIQHLACLDLYLLSVWSISRRKVLFSLSQPGEHPRYWNQVFASAVKVISQFTKSLNDSVNFILEQPKKEEAREKKTSVTVRHESQAEQNIIVSGHKNFFYQASSNTPKYRNMRNMTLINTEPTIETVQTTYQFPTLVLKQMELCMQMKIKLSGFMTKLKKAFAYDYLFGEITEANVHSLLRSGQLIVWLTQALSNIAVAAYFEDTYGVVQKDLHILIITLLELREGIEKLNRLLMLNKRGRAFKEHSIRMKHNINAAAKRSLCNICLTYKDCIEDLPLNQKVLLQLQHYRQTDESCGTAPGYYKNST</sequence>
<dbReference type="GO" id="GO:0030674">
    <property type="term" value="F:protein-macromolecule adaptor activity"/>
    <property type="evidence" value="ECO:0007669"/>
    <property type="project" value="TreeGrafter"/>
</dbReference>
<dbReference type="CTD" id="55706"/>
<dbReference type="OrthoDB" id="67850at2759"/>
<feature type="transmembrane region" description="Helical" evidence="13">
    <location>
        <begin position="101"/>
        <end position="124"/>
    </location>
</feature>
<dbReference type="GO" id="GO:0006999">
    <property type="term" value="P:nuclear pore organization"/>
    <property type="evidence" value="ECO:0007669"/>
    <property type="project" value="TreeGrafter"/>
</dbReference>
<keyword evidence="7" id="KW-0653">Protein transport</keyword>
<evidence type="ECO:0000256" key="1">
    <source>
        <dbReference type="ARBA" id="ARBA00004232"/>
    </source>
</evidence>
<evidence type="ECO:0000256" key="10">
    <source>
        <dbReference type="ARBA" id="ARBA00023132"/>
    </source>
</evidence>
<evidence type="ECO:0000256" key="13">
    <source>
        <dbReference type="SAM" id="Phobius"/>
    </source>
</evidence>
<name>A0A1W4WSS4_AGRPL</name>
<keyword evidence="4" id="KW-0813">Transport</keyword>
<dbReference type="STRING" id="224129.A0A1W4WSS4"/>
<dbReference type="Pfam" id="PF09531">
    <property type="entry name" value="Ndc1_Nup"/>
    <property type="match status" value="1"/>
</dbReference>
<feature type="transmembrane region" description="Helical" evidence="13">
    <location>
        <begin position="20"/>
        <end position="42"/>
    </location>
</feature>
<dbReference type="KEGG" id="apln:108735641"/>
<feature type="transmembrane region" description="Helical" evidence="13">
    <location>
        <begin position="243"/>
        <end position="263"/>
    </location>
</feature>
<evidence type="ECO:0000256" key="5">
    <source>
        <dbReference type="ARBA" id="ARBA00022692"/>
    </source>
</evidence>
<evidence type="ECO:0000256" key="7">
    <source>
        <dbReference type="ARBA" id="ARBA00022927"/>
    </source>
</evidence>
<evidence type="ECO:0000313" key="15">
    <source>
        <dbReference type="RefSeq" id="XP_018323193.1"/>
    </source>
</evidence>
<dbReference type="GeneID" id="108735641"/>
<organism evidence="14 15">
    <name type="scientific">Agrilus planipennis</name>
    <name type="common">Emerald ash borer</name>
    <name type="synonym">Agrilus marcopoli</name>
    <dbReference type="NCBI Taxonomy" id="224129"/>
    <lineage>
        <taxon>Eukaryota</taxon>
        <taxon>Metazoa</taxon>
        <taxon>Ecdysozoa</taxon>
        <taxon>Arthropoda</taxon>
        <taxon>Hexapoda</taxon>
        <taxon>Insecta</taxon>
        <taxon>Pterygota</taxon>
        <taxon>Neoptera</taxon>
        <taxon>Endopterygota</taxon>
        <taxon>Coleoptera</taxon>
        <taxon>Polyphaga</taxon>
        <taxon>Elateriformia</taxon>
        <taxon>Buprestoidea</taxon>
        <taxon>Buprestidae</taxon>
        <taxon>Agrilinae</taxon>
        <taxon>Agrilus</taxon>
    </lineage>
</organism>
<dbReference type="GO" id="GO:0015031">
    <property type="term" value="P:protein transport"/>
    <property type="evidence" value="ECO:0007669"/>
    <property type="project" value="UniProtKB-KW"/>
</dbReference>
<evidence type="ECO:0000256" key="11">
    <source>
        <dbReference type="ARBA" id="ARBA00023136"/>
    </source>
</evidence>
<accession>A0A1W4WSS4</accession>
<dbReference type="RefSeq" id="XP_018323194.1">
    <property type="nucleotide sequence ID" value="XM_018467692.1"/>
</dbReference>
<keyword evidence="11 13" id="KW-0472">Membrane</keyword>
<dbReference type="PANTHER" id="PTHR13269:SF6">
    <property type="entry name" value="NUCLEOPORIN NDC1"/>
    <property type="match status" value="1"/>
</dbReference>
<reference evidence="15 16" key="1">
    <citation type="submission" date="2025-04" db="UniProtKB">
        <authorList>
            <consortium name="RefSeq"/>
        </authorList>
    </citation>
    <scope>IDENTIFICATION</scope>
    <source>
        <tissue evidence="15 16">Entire body</tissue>
    </source>
</reference>
<feature type="transmembrane region" description="Helical" evidence="13">
    <location>
        <begin position="150"/>
        <end position="169"/>
    </location>
</feature>
<keyword evidence="14" id="KW-1185">Reference proteome</keyword>